<name>A0A1H6S2C7_9FLAO</name>
<sequence>MDKNVKLLLLGAILFIITIILRTATAINSSAILALAIIALIIVVVPLYNLVFKRLRK</sequence>
<keyword evidence="1" id="KW-1133">Transmembrane helix</keyword>
<keyword evidence="1" id="KW-0812">Transmembrane</keyword>
<dbReference type="Proteomes" id="UP000183077">
    <property type="component" value="Unassembled WGS sequence"/>
</dbReference>
<dbReference type="EMBL" id="FNYS01000002">
    <property type="protein sequence ID" value="SEI60836.1"/>
    <property type="molecule type" value="Genomic_DNA"/>
</dbReference>
<dbReference type="RefSeq" id="WP_167357236.1">
    <property type="nucleotide sequence ID" value="NZ_FNYS01000002.1"/>
</dbReference>
<feature type="transmembrane region" description="Helical" evidence="1">
    <location>
        <begin position="7"/>
        <end position="25"/>
    </location>
</feature>
<evidence type="ECO:0000313" key="2">
    <source>
        <dbReference type="EMBL" id="SEI60836.1"/>
    </source>
</evidence>
<keyword evidence="1" id="KW-0472">Membrane</keyword>
<proteinExistence type="predicted"/>
<gene>
    <name evidence="2" type="ORF">SAMN04488018_102218</name>
</gene>
<evidence type="ECO:0000313" key="3">
    <source>
        <dbReference type="Proteomes" id="UP000183077"/>
    </source>
</evidence>
<evidence type="ECO:0000256" key="1">
    <source>
        <dbReference type="SAM" id="Phobius"/>
    </source>
</evidence>
<accession>A0A1H6S2C7</accession>
<protein>
    <submittedName>
        <fullName evidence="2">Uncharacterized protein</fullName>
    </submittedName>
</protein>
<organism evidence="2 3">
    <name type="scientific">Myroides marinus</name>
    <dbReference type="NCBI Taxonomy" id="703342"/>
    <lineage>
        <taxon>Bacteria</taxon>
        <taxon>Pseudomonadati</taxon>
        <taxon>Bacteroidota</taxon>
        <taxon>Flavobacteriia</taxon>
        <taxon>Flavobacteriales</taxon>
        <taxon>Flavobacteriaceae</taxon>
        <taxon>Myroides</taxon>
    </lineage>
</organism>
<dbReference type="GeneID" id="82258941"/>
<dbReference type="AlphaFoldDB" id="A0A1H6S2C7"/>
<feature type="transmembrane region" description="Helical" evidence="1">
    <location>
        <begin position="31"/>
        <end position="51"/>
    </location>
</feature>
<reference evidence="2 3" key="1">
    <citation type="submission" date="2016-10" db="EMBL/GenBank/DDBJ databases">
        <authorList>
            <person name="de Groot N.N."/>
        </authorList>
    </citation>
    <scope>NUCLEOTIDE SEQUENCE [LARGE SCALE GENOMIC DNA]</scope>
    <source>
        <strain evidence="2 3">DSM 23048</strain>
    </source>
</reference>